<dbReference type="PANTHER" id="PTHR22916">
    <property type="entry name" value="GLYCOSYLTRANSFERASE"/>
    <property type="match status" value="1"/>
</dbReference>
<reference evidence="4" key="1">
    <citation type="submission" date="2023-01" db="EMBL/GenBank/DDBJ databases">
        <title>Human gut microbiome strain richness.</title>
        <authorList>
            <person name="Chen-Liaw A."/>
        </authorList>
    </citation>
    <scope>NUCLEOTIDE SEQUENCE</scope>
    <source>
        <strain evidence="4">1001217st1_A9_1001217B_191108</strain>
    </source>
</reference>
<dbReference type="GO" id="GO:0016757">
    <property type="term" value="F:glycosyltransferase activity"/>
    <property type="evidence" value="ECO:0007669"/>
    <property type="project" value="UniProtKB-KW"/>
</dbReference>
<dbReference type="AlphaFoldDB" id="A0AB35J2C6"/>
<organism evidence="4 5">
    <name type="scientific">Mediterraneibacter gnavus</name>
    <name type="common">Ruminococcus gnavus</name>
    <dbReference type="NCBI Taxonomy" id="33038"/>
    <lineage>
        <taxon>Bacteria</taxon>
        <taxon>Bacillati</taxon>
        <taxon>Bacillota</taxon>
        <taxon>Clostridia</taxon>
        <taxon>Lachnospirales</taxon>
        <taxon>Lachnospiraceae</taxon>
        <taxon>Mediterraneibacter</taxon>
    </lineage>
</organism>
<evidence type="ECO:0000259" key="3">
    <source>
        <dbReference type="Pfam" id="PF00535"/>
    </source>
</evidence>
<evidence type="ECO:0000256" key="2">
    <source>
        <dbReference type="ARBA" id="ARBA00022679"/>
    </source>
</evidence>
<gene>
    <name evidence="4" type="ORF">PNU63_10230</name>
</gene>
<protein>
    <submittedName>
        <fullName evidence="4">Glycosyltransferase family 2 protein</fullName>
    </submittedName>
</protein>
<proteinExistence type="predicted"/>
<comment type="caution">
    <text evidence="4">The sequence shown here is derived from an EMBL/GenBank/DDBJ whole genome shotgun (WGS) entry which is preliminary data.</text>
</comment>
<evidence type="ECO:0000313" key="4">
    <source>
        <dbReference type="EMBL" id="MDB8739137.1"/>
    </source>
</evidence>
<dbReference type="InterPro" id="IPR001173">
    <property type="entry name" value="Glyco_trans_2-like"/>
</dbReference>
<dbReference type="Gene3D" id="3.90.550.10">
    <property type="entry name" value="Spore Coat Polysaccharide Biosynthesis Protein SpsA, Chain A"/>
    <property type="match status" value="1"/>
</dbReference>
<feature type="domain" description="Glycosyltransferase 2-like" evidence="3">
    <location>
        <begin position="3"/>
        <end position="127"/>
    </location>
</feature>
<keyword evidence="2" id="KW-0808">Transferase</keyword>
<evidence type="ECO:0000256" key="1">
    <source>
        <dbReference type="ARBA" id="ARBA00022676"/>
    </source>
</evidence>
<dbReference type="EMBL" id="JAQMLR010000009">
    <property type="protein sequence ID" value="MDB8739137.1"/>
    <property type="molecule type" value="Genomic_DNA"/>
</dbReference>
<evidence type="ECO:0000313" key="5">
    <source>
        <dbReference type="Proteomes" id="UP001211731"/>
    </source>
</evidence>
<dbReference type="InterPro" id="IPR029044">
    <property type="entry name" value="Nucleotide-diphossugar_trans"/>
</dbReference>
<sequence>MVSIIVPIYNTEKYLKKCLTSIEKQTYQNIEVILVNDGSKDNSERIAVSFVQRDSRFILVNQNNQGVSVARNHGLNKAHGQYIMFVDSDDWMEPDMIDVLVKNCQKTDADISCCQSDFKIRNDIESLEMWDQDRAIREFLVHKRINGQLTNKLLKRNIVENVFFNTKIKYGEDALFLWQLLKVCNGICLTNQILYHITIHDDSASGGGFKPIRMQSHIVWKNICDDTKEMQKEYFRIAKAQLGYTAFSSWFMMILSHYINEEYEEECRTLIKKNITYMLEAKFIKNKFKLCSIALVFFPKITKYYLKR</sequence>
<accession>A0AB35J2C6</accession>
<dbReference type="Proteomes" id="UP001211731">
    <property type="component" value="Unassembled WGS sequence"/>
</dbReference>
<name>A0AB35J2C6_MEDGN</name>
<dbReference type="SUPFAM" id="SSF53448">
    <property type="entry name" value="Nucleotide-diphospho-sugar transferases"/>
    <property type="match status" value="1"/>
</dbReference>
<dbReference type="PANTHER" id="PTHR22916:SF51">
    <property type="entry name" value="GLYCOSYLTRANSFERASE EPSH-RELATED"/>
    <property type="match status" value="1"/>
</dbReference>
<dbReference type="Pfam" id="PF00535">
    <property type="entry name" value="Glycos_transf_2"/>
    <property type="match status" value="1"/>
</dbReference>
<dbReference type="RefSeq" id="WP_272107186.1">
    <property type="nucleotide sequence ID" value="NZ_BAABXJ010000001.1"/>
</dbReference>
<dbReference type="CDD" id="cd00761">
    <property type="entry name" value="Glyco_tranf_GTA_type"/>
    <property type="match status" value="1"/>
</dbReference>
<keyword evidence="1" id="KW-0328">Glycosyltransferase</keyword>